<gene>
    <name evidence="10" type="ORF">F441_22958</name>
</gene>
<protein>
    <recommendedName>
        <fullName evidence="9">SET domain-containing protein</fullName>
    </recommendedName>
</protein>
<name>W2VMN3_PHYNI</name>
<feature type="compositionally biased region" description="Low complexity" evidence="8">
    <location>
        <begin position="54"/>
        <end position="64"/>
    </location>
</feature>
<dbReference type="SMART" id="SM00317">
    <property type="entry name" value="SET"/>
    <property type="match status" value="1"/>
</dbReference>
<keyword evidence="4" id="KW-0489">Methyltransferase</keyword>
<dbReference type="GO" id="GO:0005694">
    <property type="term" value="C:chromosome"/>
    <property type="evidence" value="ECO:0007669"/>
    <property type="project" value="UniProtKB-SubCell"/>
</dbReference>
<evidence type="ECO:0000256" key="8">
    <source>
        <dbReference type="SAM" id="MobiDB-lite"/>
    </source>
</evidence>
<sequence>YGPSHSLCATLEVRCIMDSPTSEDENTPPNIARASTSKTNPSSEKSSSDKSSDDTSSTGTATPSWMPPGFSKLGYSKAESNPPPASQSSTETEASPLRHPRTVASPTTSSPVLLEDATPRPSPLTTTRTKAVERRQARREEADPYSRDRTVGRQEDRPVTNPSGSIRPANVESSGPRLDSSRTSDVFVPARWPHQVAHLRELYNPLATVFPDIPHFGSCNCEDPCRADTCRNALVNVYCNINCCPYEGMCGNTIRESKKVFLARSWRTSTLGVAAGEDIDAGEVLGQYLEEIEHLSMNRNNRPRNSGYRLVLRQRPERPAYAVRVAINAERMGGLMRFVNHSCEPVAKFVEVGNGRRTTVVVVTTEPIRRGQEVTADYGDDLWFVCRCGSAGCRHRDIQGFCDP</sequence>
<keyword evidence="5" id="KW-0808">Transferase</keyword>
<reference evidence="10 11" key="1">
    <citation type="submission" date="2013-11" db="EMBL/GenBank/DDBJ databases">
        <title>The Genome Sequence of Phytophthora parasitica CJ01A1.</title>
        <authorList>
            <consortium name="The Broad Institute Genomics Platform"/>
            <person name="Russ C."/>
            <person name="Tyler B."/>
            <person name="Panabieres F."/>
            <person name="Shan W."/>
            <person name="Tripathy S."/>
            <person name="Grunwald N."/>
            <person name="Machado M."/>
            <person name="Johnson C.S."/>
            <person name="Walker B."/>
            <person name="Young S.K."/>
            <person name="Zeng Q."/>
            <person name="Gargeya S."/>
            <person name="Fitzgerald M."/>
            <person name="Haas B."/>
            <person name="Abouelleil A."/>
            <person name="Allen A.W."/>
            <person name="Alvarado L."/>
            <person name="Arachchi H.M."/>
            <person name="Berlin A.M."/>
            <person name="Chapman S.B."/>
            <person name="Gainer-Dewar J."/>
            <person name="Goldberg J."/>
            <person name="Griggs A."/>
            <person name="Gujja S."/>
            <person name="Hansen M."/>
            <person name="Howarth C."/>
            <person name="Imamovic A."/>
            <person name="Ireland A."/>
            <person name="Larimer J."/>
            <person name="McCowan C."/>
            <person name="Murphy C."/>
            <person name="Pearson M."/>
            <person name="Poon T.W."/>
            <person name="Priest M."/>
            <person name="Roberts A."/>
            <person name="Saif S."/>
            <person name="Shea T."/>
            <person name="Sisk P."/>
            <person name="Sykes S."/>
            <person name="Wortman J."/>
            <person name="Nusbaum C."/>
            <person name="Birren B."/>
        </authorList>
    </citation>
    <scope>NUCLEOTIDE SEQUENCE [LARGE SCALE GENOMIC DNA]</scope>
    <source>
        <strain evidence="10 11">CJ01A1</strain>
    </source>
</reference>
<dbReference type="InterPro" id="IPR001214">
    <property type="entry name" value="SET_dom"/>
</dbReference>
<keyword evidence="6" id="KW-0949">S-adenosyl-L-methionine</keyword>
<feature type="compositionally biased region" description="Basic and acidic residues" evidence="8">
    <location>
        <begin position="130"/>
        <end position="158"/>
    </location>
</feature>
<evidence type="ECO:0000256" key="6">
    <source>
        <dbReference type="ARBA" id="ARBA00022691"/>
    </source>
</evidence>
<dbReference type="InterPro" id="IPR050777">
    <property type="entry name" value="SET2_Histone-Lys_MeTrsfase"/>
</dbReference>
<dbReference type="GO" id="GO:0032259">
    <property type="term" value="P:methylation"/>
    <property type="evidence" value="ECO:0007669"/>
    <property type="project" value="UniProtKB-KW"/>
</dbReference>
<dbReference type="GO" id="GO:0008168">
    <property type="term" value="F:methyltransferase activity"/>
    <property type="evidence" value="ECO:0007669"/>
    <property type="project" value="UniProtKB-KW"/>
</dbReference>
<comment type="caution">
    <text evidence="10">The sequence shown here is derived from an EMBL/GenBank/DDBJ whole genome shotgun (WGS) entry which is preliminary data.</text>
</comment>
<evidence type="ECO:0000256" key="4">
    <source>
        <dbReference type="ARBA" id="ARBA00022603"/>
    </source>
</evidence>
<dbReference type="InterPro" id="IPR046341">
    <property type="entry name" value="SET_dom_sf"/>
</dbReference>
<dbReference type="SUPFAM" id="SSF82199">
    <property type="entry name" value="SET domain"/>
    <property type="match status" value="1"/>
</dbReference>
<organism evidence="10 11">
    <name type="scientific">Phytophthora nicotianae CJ01A1</name>
    <dbReference type="NCBI Taxonomy" id="1317063"/>
    <lineage>
        <taxon>Eukaryota</taxon>
        <taxon>Sar</taxon>
        <taxon>Stramenopiles</taxon>
        <taxon>Oomycota</taxon>
        <taxon>Peronosporomycetes</taxon>
        <taxon>Peronosporales</taxon>
        <taxon>Peronosporaceae</taxon>
        <taxon>Phytophthora</taxon>
    </lineage>
</organism>
<evidence type="ECO:0000256" key="1">
    <source>
        <dbReference type="ARBA" id="ARBA00004123"/>
    </source>
</evidence>
<evidence type="ECO:0000256" key="3">
    <source>
        <dbReference type="ARBA" id="ARBA00022454"/>
    </source>
</evidence>
<comment type="subcellular location">
    <subcellularLocation>
        <location evidence="2">Chromosome</location>
    </subcellularLocation>
    <subcellularLocation>
        <location evidence="1">Nucleus</location>
    </subcellularLocation>
</comment>
<dbReference type="PROSITE" id="PS50280">
    <property type="entry name" value="SET"/>
    <property type="match status" value="1"/>
</dbReference>
<feature type="non-terminal residue" evidence="10">
    <location>
        <position position="1"/>
    </location>
</feature>
<dbReference type="PANTHER" id="PTHR22884">
    <property type="entry name" value="SET DOMAIN PROTEINS"/>
    <property type="match status" value="1"/>
</dbReference>
<keyword evidence="3" id="KW-0158">Chromosome</keyword>
<feature type="region of interest" description="Disordered" evidence="8">
    <location>
        <begin position="18"/>
        <end position="183"/>
    </location>
</feature>
<evidence type="ECO:0000256" key="2">
    <source>
        <dbReference type="ARBA" id="ARBA00004286"/>
    </source>
</evidence>
<evidence type="ECO:0000313" key="10">
    <source>
        <dbReference type="EMBL" id="ETO99626.1"/>
    </source>
</evidence>
<accession>W2VMN3</accession>
<dbReference type="Proteomes" id="UP000018958">
    <property type="component" value="Unassembled WGS sequence"/>
</dbReference>
<dbReference type="OrthoDB" id="308383at2759"/>
<feature type="compositionally biased region" description="Low complexity" evidence="8">
    <location>
        <begin position="35"/>
        <end position="45"/>
    </location>
</feature>
<dbReference type="EMBL" id="ANIX01005302">
    <property type="protein sequence ID" value="ETO99626.1"/>
    <property type="molecule type" value="Genomic_DNA"/>
</dbReference>
<keyword evidence="7" id="KW-0539">Nucleus</keyword>
<dbReference type="AlphaFoldDB" id="W2VMN3"/>
<evidence type="ECO:0000313" key="11">
    <source>
        <dbReference type="Proteomes" id="UP000018958"/>
    </source>
</evidence>
<dbReference type="Pfam" id="PF00856">
    <property type="entry name" value="SET"/>
    <property type="match status" value="1"/>
</dbReference>
<evidence type="ECO:0000256" key="5">
    <source>
        <dbReference type="ARBA" id="ARBA00022679"/>
    </source>
</evidence>
<feature type="domain" description="SET" evidence="9">
    <location>
        <begin position="258"/>
        <end position="379"/>
    </location>
</feature>
<proteinExistence type="predicted"/>
<dbReference type="Gene3D" id="2.170.270.10">
    <property type="entry name" value="SET domain"/>
    <property type="match status" value="1"/>
</dbReference>
<dbReference type="GO" id="GO:0005634">
    <property type="term" value="C:nucleus"/>
    <property type="evidence" value="ECO:0007669"/>
    <property type="project" value="UniProtKB-SubCell"/>
</dbReference>
<evidence type="ECO:0000256" key="7">
    <source>
        <dbReference type="ARBA" id="ARBA00023242"/>
    </source>
</evidence>
<evidence type="ECO:0000259" key="9">
    <source>
        <dbReference type="PROSITE" id="PS50280"/>
    </source>
</evidence>